<name>T5AM39_OPHSC</name>
<dbReference type="AlphaFoldDB" id="T5AM39"/>
<evidence type="ECO:0000313" key="1">
    <source>
        <dbReference type="EMBL" id="EQL02822.1"/>
    </source>
</evidence>
<dbReference type="HOGENOM" id="CLU_2027408_0_0_1"/>
<sequence length="122" mass="14077">MPRATTNGNVPTASEIAEQLLIMLNACGRNAPALTDAQLCDFGDKIYRYYCHWDRIATRFRNDLDRLHALWLEKQENDVEEPSRRLNRVTGDIAITQLISYNFEPLYRPVELELSVPPGHYV</sequence>
<organism evidence="1 2">
    <name type="scientific">Ophiocordyceps sinensis (strain Co18 / CGMCC 3.14243)</name>
    <name type="common">Yarsagumba caterpillar fungus</name>
    <name type="synonym">Hirsutella sinensis</name>
    <dbReference type="NCBI Taxonomy" id="911162"/>
    <lineage>
        <taxon>Eukaryota</taxon>
        <taxon>Fungi</taxon>
        <taxon>Dikarya</taxon>
        <taxon>Ascomycota</taxon>
        <taxon>Pezizomycotina</taxon>
        <taxon>Sordariomycetes</taxon>
        <taxon>Hypocreomycetidae</taxon>
        <taxon>Hypocreales</taxon>
        <taxon>Ophiocordycipitaceae</taxon>
        <taxon>Ophiocordyceps</taxon>
    </lineage>
</organism>
<gene>
    <name evidence="1" type="ORF">OCS_01460</name>
</gene>
<accession>T5AM39</accession>
<protein>
    <submittedName>
        <fullName evidence="1">Uncharacterized protein</fullName>
    </submittedName>
</protein>
<dbReference type="Proteomes" id="UP000019374">
    <property type="component" value="Unassembled WGS sequence"/>
</dbReference>
<proteinExistence type="predicted"/>
<evidence type="ECO:0000313" key="2">
    <source>
        <dbReference type="Proteomes" id="UP000019374"/>
    </source>
</evidence>
<reference evidence="1 2" key="1">
    <citation type="journal article" date="2013" name="Chin. Sci. Bull.">
        <title>Genome survey uncovers the secrets of sex and lifestyle in caterpillar fungus.</title>
        <authorList>
            <person name="Hu X."/>
            <person name="Zhang Y."/>
            <person name="Xiao G."/>
            <person name="Zheng P."/>
            <person name="Xia Y."/>
            <person name="Zhang X."/>
            <person name="St Leger R.J."/>
            <person name="Liu X."/>
            <person name="Wang C."/>
        </authorList>
    </citation>
    <scope>NUCLEOTIDE SEQUENCE [LARGE SCALE GENOMIC DNA]</scope>
    <source>
        <strain evidence="2">Co18 / CGMCC 3.14243</strain>
        <tissue evidence="1">Fruit-body</tissue>
    </source>
</reference>
<dbReference type="EMBL" id="KE652263">
    <property type="protein sequence ID" value="EQL02822.1"/>
    <property type="molecule type" value="Genomic_DNA"/>
</dbReference>